<dbReference type="Proteomes" id="UP000281553">
    <property type="component" value="Unassembled WGS sequence"/>
</dbReference>
<evidence type="ECO:0000256" key="1">
    <source>
        <dbReference type="SAM" id="MobiDB-lite"/>
    </source>
</evidence>
<dbReference type="Pfam" id="PF12130">
    <property type="entry name" value="bMERB_dom"/>
    <property type="match status" value="1"/>
</dbReference>
<sequence length="227" mass="26071">MKLSNLKLFSDGLEPRRRSSSRGRSTYTNGVSDHDRNNQDSFASCLSLGSYPSLMAEKAAIAQQQELLDREAPALEKKLREVMSRGGGDGTEEENLMRRWFSLVNQRNALVHRSYQLSIIEKEKDLQVTSEPLKQELHELLSKEVDDPVSMPLMMNPRRMSKRQANKHNAPAIESSSTFQSLSHACYRGRSRKWPHQRCLPNLVIYEPAQWSGRYQVQQAVVRLWLS</sequence>
<feature type="region of interest" description="Disordered" evidence="1">
    <location>
        <begin position="9"/>
        <end position="39"/>
    </location>
</feature>
<dbReference type="SMART" id="SM01203">
    <property type="entry name" value="DUF3585"/>
    <property type="match status" value="1"/>
</dbReference>
<dbReference type="InterPro" id="IPR050540">
    <property type="entry name" value="F-actin_Monoox_Mical"/>
</dbReference>
<dbReference type="PANTHER" id="PTHR23167">
    <property type="entry name" value="CALPONIN HOMOLOGY DOMAIN-CONTAINING PROTEIN DDB_G0272472-RELATED"/>
    <property type="match status" value="1"/>
</dbReference>
<gene>
    <name evidence="3" type="ORF">DILT_LOCUS14828</name>
</gene>
<evidence type="ECO:0000313" key="3">
    <source>
        <dbReference type="EMBL" id="VDN26549.1"/>
    </source>
</evidence>
<proteinExistence type="predicted"/>
<name>A0A3P7Q7M7_DIBLA</name>
<protein>
    <recommendedName>
        <fullName evidence="2">BMERB domain-containing protein</fullName>
    </recommendedName>
</protein>
<reference evidence="3 4" key="1">
    <citation type="submission" date="2018-11" db="EMBL/GenBank/DDBJ databases">
        <authorList>
            <consortium name="Pathogen Informatics"/>
        </authorList>
    </citation>
    <scope>NUCLEOTIDE SEQUENCE [LARGE SCALE GENOMIC DNA]</scope>
</reference>
<dbReference type="EMBL" id="UYRU01076073">
    <property type="protein sequence ID" value="VDN26549.1"/>
    <property type="molecule type" value="Genomic_DNA"/>
</dbReference>
<dbReference type="InterPro" id="IPR022735">
    <property type="entry name" value="bMERB_dom"/>
</dbReference>
<dbReference type="AlphaFoldDB" id="A0A3P7Q7M7"/>
<feature type="domain" description="BMERB" evidence="2">
    <location>
        <begin position="35"/>
        <end position="227"/>
    </location>
</feature>
<accession>A0A3P7Q7M7</accession>
<dbReference type="OrthoDB" id="5972258at2759"/>
<evidence type="ECO:0000259" key="2">
    <source>
        <dbReference type="PROSITE" id="PS51848"/>
    </source>
</evidence>
<dbReference type="PANTHER" id="PTHR23167:SF46">
    <property type="entry name" value="EPS15 HOMOLOGY DOMAIN CONTAINING PROTEIN-BINDING PROTEIN 1, ISOFORM F"/>
    <property type="match status" value="1"/>
</dbReference>
<dbReference type="PROSITE" id="PS51848">
    <property type="entry name" value="BMERB"/>
    <property type="match status" value="1"/>
</dbReference>
<evidence type="ECO:0000313" key="4">
    <source>
        <dbReference type="Proteomes" id="UP000281553"/>
    </source>
</evidence>
<organism evidence="3 4">
    <name type="scientific">Dibothriocephalus latus</name>
    <name type="common">Fish tapeworm</name>
    <name type="synonym">Diphyllobothrium latum</name>
    <dbReference type="NCBI Taxonomy" id="60516"/>
    <lineage>
        <taxon>Eukaryota</taxon>
        <taxon>Metazoa</taxon>
        <taxon>Spiralia</taxon>
        <taxon>Lophotrochozoa</taxon>
        <taxon>Platyhelminthes</taxon>
        <taxon>Cestoda</taxon>
        <taxon>Eucestoda</taxon>
        <taxon>Diphyllobothriidea</taxon>
        <taxon>Diphyllobothriidae</taxon>
        <taxon>Dibothriocephalus</taxon>
    </lineage>
</organism>
<keyword evidence="4" id="KW-1185">Reference proteome</keyword>